<keyword evidence="2" id="KW-0186">Copper</keyword>
<dbReference type="RefSeq" id="WP_082900906.1">
    <property type="nucleotide sequence ID" value="NZ_JBHMAS010000153.1"/>
</dbReference>
<reference evidence="5 6" key="1">
    <citation type="submission" date="2024-09" db="EMBL/GenBank/DDBJ databases">
        <authorList>
            <person name="Sun Q."/>
            <person name="Mori K."/>
        </authorList>
    </citation>
    <scope>NUCLEOTIDE SEQUENCE [LARGE SCALE GENOMIC DNA]</scope>
    <source>
        <strain evidence="5 6">JCM 11411</strain>
    </source>
</reference>
<dbReference type="Pfam" id="PF04234">
    <property type="entry name" value="CopC"/>
    <property type="match status" value="1"/>
</dbReference>
<sequence>MRFWELASQTHPTLLITEPGSETAVSEPPRTITLIFNEQVTPQIDAIKVLDDAGRESPMRQSHPRAAPQSLPGSRRLRRRAPTPSGGK</sequence>
<evidence type="ECO:0000256" key="2">
    <source>
        <dbReference type="ARBA" id="ARBA00023008"/>
    </source>
</evidence>
<dbReference type="InterPro" id="IPR014756">
    <property type="entry name" value="Ig_E-set"/>
</dbReference>
<comment type="caution">
    <text evidence="5">The sequence shown here is derived from an EMBL/GenBank/DDBJ whole genome shotgun (WGS) entry which is preliminary data.</text>
</comment>
<evidence type="ECO:0000313" key="5">
    <source>
        <dbReference type="EMBL" id="MFB9785537.1"/>
    </source>
</evidence>
<keyword evidence="6" id="KW-1185">Reference proteome</keyword>
<dbReference type="Gene3D" id="2.60.40.1220">
    <property type="match status" value="1"/>
</dbReference>
<protein>
    <submittedName>
        <fullName evidence="5">Copper resistance protein CopC</fullName>
    </submittedName>
</protein>
<dbReference type="InterPro" id="IPR007348">
    <property type="entry name" value="CopC_dom"/>
</dbReference>
<evidence type="ECO:0000313" key="6">
    <source>
        <dbReference type="Proteomes" id="UP001589587"/>
    </source>
</evidence>
<name>A0ABV5XVA8_9NOCA</name>
<evidence type="ECO:0000259" key="4">
    <source>
        <dbReference type="Pfam" id="PF04234"/>
    </source>
</evidence>
<dbReference type="Proteomes" id="UP001589587">
    <property type="component" value="Unassembled WGS sequence"/>
</dbReference>
<evidence type="ECO:0000256" key="3">
    <source>
        <dbReference type="SAM" id="MobiDB-lite"/>
    </source>
</evidence>
<dbReference type="SUPFAM" id="SSF81296">
    <property type="entry name" value="E set domains"/>
    <property type="match status" value="1"/>
</dbReference>
<organism evidence="5 6">
    <name type="scientific">Rhodococcus baikonurensis</name>
    <dbReference type="NCBI Taxonomy" id="172041"/>
    <lineage>
        <taxon>Bacteria</taxon>
        <taxon>Bacillati</taxon>
        <taxon>Actinomycetota</taxon>
        <taxon>Actinomycetes</taxon>
        <taxon>Mycobacteriales</taxon>
        <taxon>Nocardiaceae</taxon>
        <taxon>Rhodococcus</taxon>
        <taxon>Rhodococcus erythropolis group</taxon>
    </lineage>
</organism>
<feature type="region of interest" description="Disordered" evidence="3">
    <location>
        <begin position="52"/>
        <end position="88"/>
    </location>
</feature>
<gene>
    <name evidence="5" type="ORF">ACFFQ6_38215</name>
</gene>
<dbReference type="InterPro" id="IPR014755">
    <property type="entry name" value="Cu-Rt/internalin_Ig-like"/>
</dbReference>
<evidence type="ECO:0000256" key="1">
    <source>
        <dbReference type="ARBA" id="ARBA00022729"/>
    </source>
</evidence>
<keyword evidence="1" id="KW-0732">Signal</keyword>
<proteinExistence type="predicted"/>
<dbReference type="EMBL" id="JBHMAS010000153">
    <property type="protein sequence ID" value="MFB9785537.1"/>
    <property type="molecule type" value="Genomic_DNA"/>
</dbReference>
<feature type="domain" description="CopC" evidence="4">
    <location>
        <begin position="11"/>
        <end position="64"/>
    </location>
</feature>
<accession>A0ABV5XVA8</accession>